<evidence type="ECO:0000259" key="9">
    <source>
        <dbReference type="Pfam" id="PF13244"/>
    </source>
</evidence>
<dbReference type="InterPro" id="IPR007182">
    <property type="entry name" value="MnhB"/>
</dbReference>
<feature type="transmembrane region" description="Helical" evidence="7">
    <location>
        <begin position="93"/>
        <end position="114"/>
    </location>
</feature>
<keyword evidence="4 7" id="KW-0812">Transmembrane</keyword>
<feature type="transmembrane region" description="Helical" evidence="7">
    <location>
        <begin position="30"/>
        <end position="47"/>
    </location>
</feature>
<feature type="domain" description="Na+/H+ antiporter MnhB subunit-related protein" evidence="8">
    <location>
        <begin position="199"/>
        <end position="285"/>
    </location>
</feature>
<accession>A0A5R9APN6</accession>
<keyword evidence="3" id="KW-1003">Cell membrane</keyword>
<gene>
    <name evidence="10" type="ORF">FEF27_00170</name>
</gene>
<protein>
    <submittedName>
        <fullName evidence="10">DUF4040 domain-containing protein</fullName>
    </submittedName>
</protein>
<evidence type="ECO:0000313" key="10">
    <source>
        <dbReference type="EMBL" id="TLP79845.1"/>
    </source>
</evidence>
<evidence type="ECO:0000256" key="1">
    <source>
        <dbReference type="ARBA" id="ARBA00004651"/>
    </source>
</evidence>
<evidence type="ECO:0000256" key="4">
    <source>
        <dbReference type="ARBA" id="ARBA00022692"/>
    </source>
</evidence>
<dbReference type="EMBL" id="VAWA01000001">
    <property type="protein sequence ID" value="TLP79845.1"/>
    <property type="molecule type" value="Genomic_DNA"/>
</dbReference>
<comment type="caution">
    <text evidence="10">The sequence shown here is derived from an EMBL/GenBank/DDBJ whole genome shotgun (WGS) entry which is preliminary data.</text>
</comment>
<dbReference type="Pfam" id="PF13244">
    <property type="entry name" value="MbhD"/>
    <property type="match status" value="1"/>
</dbReference>
<keyword evidence="5 7" id="KW-1133">Transmembrane helix</keyword>
<comment type="subcellular location">
    <subcellularLocation>
        <location evidence="1">Cell membrane</location>
        <topology evidence="1">Multi-pass membrane protein</topology>
    </subcellularLocation>
</comment>
<sequence>MSTVLDLGLGVAVLIVTGLSLLARSRLVMSMSFLVLGVLVAIVWLRLSSLDVALAEAAIGTGLLSALLVWLAVRSPLPPGAGRMETSHRLRWLRPAVGLVAGTVLTVVTAAVWVRADHRLPAWGEPAQAQLPDTGVEHPITGVLLAFRAYDTLLESGILMLTAAAVLALSRRGGLSAGSTHQLSIHQASAALPPVPATLSWAARMLTPALVLLGLWLLFAGSTDSGGAFQSGAVLAAALILLHCAQVDLRVFQARWLRPLLVGGVVVFVLAGLVGPLLGLPWLSWEPEWAFAAVLVVEVLLTAGITAGLYALFLALENPEGVR</sequence>
<feature type="transmembrane region" description="Helical" evidence="7">
    <location>
        <begin position="201"/>
        <end position="221"/>
    </location>
</feature>
<reference evidence="10 11" key="1">
    <citation type="submission" date="2019-05" db="EMBL/GenBank/DDBJ databases">
        <title>Nesterenkonia sp. GY239, isolated from the Southern Atlantic Ocean.</title>
        <authorList>
            <person name="Zhang G."/>
        </authorList>
    </citation>
    <scope>NUCLEOTIDE SEQUENCE [LARGE SCALE GENOMIC DNA]</scope>
    <source>
        <strain evidence="10 11">GY239</strain>
    </source>
</reference>
<feature type="domain" description="MrpA C-terminal/MbhD" evidence="9">
    <location>
        <begin position="12"/>
        <end position="75"/>
    </location>
</feature>
<dbReference type="RefSeq" id="WP_138168810.1">
    <property type="nucleotide sequence ID" value="NZ_VAWA01000001.1"/>
</dbReference>
<evidence type="ECO:0000256" key="7">
    <source>
        <dbReference type="SAM" id="Phobius"/>
    </source>
</evidence>
<evidence type="ECO:0000256" key="6">
    <source>
        <dbReference type="ARBA" id="ARBA00023136"/>
    </source>
</evidence>
<dbReference type="PANTHER" id="PTHR33932">
    <property type="entry name" value="NA(+)/H(+) ANTIPORTER SUBUNIT B"/>
    <property type="match status" value="1"/>
</dbReference>
<dbReference type="AlphaFoldDB" id="A0A5R9APN6"/>
<dbReference type="InterPro" id="IPR050622">
    <property type="entry name" value="CPA3_antiporter_subunitB"/>
</dbReference>
<evidence type="ECO:0000256" key="2">
    <source>
        <dbReference type="ARBA" id="ARBA00009425"/>
    </source>
</evidence>
<evidence type="ECO:0000256" key="3">
    <source>
        <dbReference type="ARBA" id="ARBA00022475"/>
    </source>
</evidence>
<evidence type="ECO:0000259" key="8">
    <source>
        <dbReference type="Pfam" id="PF04039"/>
    </source>
</evidence>
<name>A0A5R9APN6_9MICC</name>
<evidence type="ECO:0000256" key="5">
    <source>
        <dbReference type="ARBA" id="ARBA00022989"/>
    </source>
</evidence>
<comment type="similarity">
    <text evidence="2">Belongs to the CPA3 antiporters (TC 2.A.63) subunit B family.</text>
</comment>
<dbReference type="Pfam" id="PF04039">
    <property type="entry name" value="MnhB"/>
    <property type="match status" value="1"/>
</dbReference>
<proteinExistence type="inferred from homology"/>
<keyword evidence="11" id="KW-1185">Reference proteome</keyword>
<dbReference type="InterPro" id="IPR025383">
    <property type="entry name" value="MrpA_C/MbhD"/>
</dbReference>
<dbReference type="OrthoDB" id="4962908at2"/>
<dbReference type="GO" id="GO:0005886">
    <property type="term" value="C:plasma membrane"/>
    <property type="evidence" value="ECO:0007669"/>
    <property type="project" value="UniProtKB-SubCell"/>
</dbReference>
<keyword evidence="6 7" id="KW-0472">Membrane</keyword>
<feature type="transmembrane region" description="Helical" evidence="7">
    <location>
        <begin position="6"/>
        <end position="23"/>
    </location>
</feature>
<evidence type="ECO:0000313" key="11">
    <source>
        <dbReference type="Proteomes" id="UP000306544"/>
    </source>
</evidence>
<organism evidence="10 11">
    <name type="scientific">Nesterenkonia sphaerica</name>
    <dbReference type="NCBI Taxonomy" id="1804988"/>
    <lineage>
        <taxon>Bacteria</taxon>
        <taxon>Bacillati</taxon>
        <taxon>Actinomycetota</taxon>
        <taxon>Actinomycetes</taxon>
        <taxon>Micrococcales</taxon>
        <taxon>Micrococcaceae</taxon>
        <taxon>Nesterenkonia</taxon>
    </lineage>
</organism>
<feature type="transmembrane region" description="Helical" evidence="7">
    <location>
        <begin position="289"/>
        <end position="316"/>
    </location>
</feature>
<feature type="transmembrane region" description="Helical" evidence="7">
    <location>
        <begin position="259"/>
        <end position="283"/>
    </location>
</feature>
<dbReference type="Proteomes" id="UP000306544">
    <property type="component" value="Unassembled WGS sequence"/>
</dbReference>
<feature type="transmembrane region" description="Helical" evidence="7">
    <location>
        <begin position="53"/>
        <end position="73"/>
    </location>
</feature>
<dbReference type="PANTHER" id="PTHR33932:SF4">
    <property type="entry name" value="NA(+)_H(+) ANTIPORTER SUBUNIT B"/>
    <property type="match status" value="1"/>
</dbReference>